<evidence type="ECO:0000313" key="2">
    <source>
        <dbReference type="Proteomes" id="UP000231259"/>
    </source>
</evidence>
<evidence type="ECO:0000313" key="1">
    <source>
        <dbReference type="EMBL" id="PIL19386.1"/>
    </source>
</evidence>
<sequence length="49" mass="5265">MGKRSVVLKRGLSALAASPDITTAVAAPISRMVFLFSVMVFLTRKLKVS</sequence>
<reference evidence="1 2" key="1">
    <citation type="submission" date="2013-09" db="EMBL/GenBank/DDBJ databases">
        <title>Genome sequencing of Phaeobacter antarcticus sp. nov. SM1211.</title>
        <authorList>
            <person name="Zhang X.-Y."/>
            <person name="Liu C."/>
            <person name="Chen X.-L."/>
            <person name="Xie B.-B."/>
            <person name="Qin Q.-L."/>
            <person name="Rong J.-C."/>
            <person name="Zhang Y.-Z."/>
        </authorList>
    </citation>
    <scope>NUCLEOTIDE SEQUENCE [LARGE SCALE GENOMIC DNA]</scope>
    <source>
        <strain evidence="1 2">SM1211</strain>
    </source>
</reference>
<dbReference type="AlphaFoldDB" id="A0A2G8RCS8"/>
<dbReference type="EMBL" id="AWWI01000100">
    <property type="protein sequence ID" value="PIL19386.1"/>
    <property type="molecule type" value="Genomic_DNA"/>
</dbReference>
<protein>
    <submittedName>
        <fullName evidence="1">Uncharacterized protein</fullName>
    </submittedName>
</protein>
<proteinExistence type="predicted"/>
<dbReference type="Proteomes" id="UP000231259">
    <property type="component" value="Unassembled WGS sequence"/>
</dbReference>
<keyword evidence="2" id="KW-1185">Reference proteome</keyword>
<gene>
    <name evidence="1" type="ORF">P775_14690</name>
</gene>
<organism evidence="1 2">
    <name type="scientific">Puniceibacterium antarcticum</name>
    <dbReference type="NCBI Taxonomy" id="1206336"/>
    <lineage>
        <taxon>Bacteria</taxon>
        <taxon>Pseudomonadati</taxon>
        <taxon>Pseudomonadota</taxon>
        <taxon>Alphaproteobacteria</taxon>
        <taxon>Rhodobacterales</taxon>
        <taxon>Paracoccaceae</taxon>
        <taxon>Puniceibacterium</taxon>
    </lineage>
</organism>
<name>A0A2G8RCS8_9RHOB</name>
<comment type="caution">
    <text evidence="1">The sequence shown here is derived from an EMBL/GenBank/DDBJ whole genome shotgun (WGS) entry which is preliminary data.</text>
</comment>
<accession>A0A2G8RCS8</accession>